<organism evidence="3 4">
    <name type="scientific">Enterococcus wangshanyuanii</name>
    <dbReference type="NCBI Taxonomy" id="2005703"/>
    <lineage>
        <taxon>Bacteria</taxon>
        <taxon>Bacillati</taxon>
        <taxon>Bacillota</taxon>
        <taxon>Bacilli</taxon>
        <taxon>Lactobacillales</taxon>
        <taxon>Enterococcaceae</taxon>
        <taxon>Enterococcus</taxon>
    </lineage>
</organism>
<reference evidence="4" key="1">
    <citation type="journal article" date="2019" name="Int. J. Syst. Evol. Microbiol.">
        <title>The Global Catalogue of Microorganisms (GCM) 10K type strain sequencing project: providing services to taxonomists for standard genome sequencing and annotation.</title>
        <authorList>
            <consortium name="The Broad Institute Genomics Platform"/>
            <consortium name="The Broad Institute Genome Sequencing Center for Infectious Disease"/>
            <person name="Wu L."/>
            <person name="Ma J."/>
        </authorList>
    </citation>
    <scope>NUCLEOTIDE SEQUENCE [LARGE SCALE GENOMIC DNA]</scope>
    <source>
        <strain evidence="4">CGMCC 1.15942</strain>
    </source>
</reference>
<evidence type="ECO:0000256" key="1">
    <source>
        <dbReference type="ARBA" id="ARBA00022679"/>
    </source>
</evidence>
<dbReference type="SUPFAM" id="SSF53062">
    <property type="entry name" value="PTS system fructose IIA component-like"/>
    <property type="match status" value="1"/>
</dbReference>
<dbReference type="Gene3D" id="3.40.50.510">
    <property type="entry name" value="Phosphotransferase system, mannose-type IIA component"/>
    <property type="match status" value="1"/>
</dbReference>
<accession>A0ABQ1NKU2</accession>
<dbReference type="InterPro" id="IPR036662">
    <property type="entry name" value="PTS_EIIA_man-typ_sf"/>
</dbReference>
<evidence type="ECO:0000313" key="4">
    <source>
        <dbReference type="Proteomes" id="UP000630615"/>
    </source>
</evidence>
<name>A0ABQ1NKU2_9ENTE</name>
<dbReference type="PANTHER" id="PTHR33799:SF1">
    <property type="entry name" value="PTS SYSTEM MANNOSE-SPECIFIC EIIAB COMPONENT-RELATED"/>
    <property type="match status" value="1"/>
</dbReference>
<keyword evidence="4" id="KW-1185">Reference proteome</keyword>
<comment type="caution">
    <text evidence="3">The sequence shown here is derived from an EMBL/GenBank/DDBJ whole genome shotgun (WGS) entry which is preliminary data.</text>
</comment>
<dbReference type="InterPro" id="IPR051471">
    <property type="entry name" value="Bacterial_PTS_sugar_comp"/>
</dbReference>
<dbReference type="PANTHER" id="PTHR33799">
    <property type="entry name" value="PTS PERMEASE-RELATED-RELATED"/>
    <property type="match status" value="1"/>
</dbReference>
<sequence>MENRVILVSHLGLASGMKQALEFIVGPQDELYAVELDEKGIEMFRQKLAIFVKSPFEGTTIIVSDIPAGSPGATAYSLLSGHGDVRLISGMNLPLILDLVLSSTVKEIGKLIPEAIASAKETLQEYSILSEEELDDEF</sequence>
<feature type="domain" description="PTS EIIA type-4" evidence="2">
    <location>
        <begin position="2"/>
        <end position="123"/>
    </location>
</feature>
<protein>
    <submittedName>
        <fullName evidence="3">PTS fructose transporter subunit IIA</fullName>
    </submittedName>
</protein>
<dbReference type="EMBL" id="BMKI01000001">
    <property type="protein sequence ID" value="GGC79703.1"/>
    <property type="molecule type" value="Genomic_DNA"/>
</dbReference>
<evidence type="ECO:0000313" key="3">
    <source>
        <dbReference type="EMBL" id="GGC79703.1"/>
    </source>
</evidence>
<dbReference type="Pfam" id="PF03610">
    <property type="entry name" value="EIIA-man"/>
    <property type="match status" value="1"/>
</dbReference>
<gene>
    <name evidence="3" type="ORF">GCM10011573_06700</name>
</gene>
<evidence type="ECO:0000259" key="2">
    <source>
        <dbReference type="PROSITE" id="PS51096"/>
    </source>
</evidence>
<dbReference type="InterPro" id="IPR004701">
    <property type="entry name" value="PTS_EIIA_man-typ"/>
</dbReference>
<proteinExistence type="predicted"/>
<keyword evidence="1" id="KW-0808">Transferase</keyword>
<dbReference type="Proteomes" id="UP000630615">
    <property type="component" value="Unassembled WGS sequence"/>
</dbReference>
<dbReference type="RefSeq" id="WP_088268559.1">
    <property type="nucleotide sequence ID" value="NZ_BMKI01000001.1"/>
</dbReference>
<dbReference type="PROSITE" id="PS51096">
    <property type="entry name" value="PTS_EIIA_TYPE_4"/>
    <property type="match status" value="1"/>
</dbReference>